<dbReference type="STRING" id="1499967.U27_05579"/>
<evidence type="ECO:0000313" key="8">
    <source>
        <dbReference type="Proteomes" id="UP000030661"/>
    </source>
</evidence>
<evidence type="ECO:0000256" key="5">
    <source>
        <dbReference type="ARBA" id="ARBA00022833"/>
    </source>
</evidence>
<dbReference type="EMBL" id="DF820468">
    <property type="protein sequence ID" value="GAK58605.1"/>
    <property type="molecule type" value="Genomic_DNA"/>
</dbReference>
<keyword evidence="3" id="KW-0479">Metal-binding</keyword>
<dbReference type="PANTHER" id="PTHR43114:SF6">
    <property type="entry name" value="ADENINE DEAMINASE"/>
    <property type="match status" value="1"/>
</dbReference>
<evidence type="ECO:0000256" key="2">
    <source>
        <dbReference type="ARBA" id="ARBA00006676"/>
    </source>
</evidence>
<dbReference type="Pfam" id="PF00962">
    <property type="entry name" value="A_deaminase"/>
    <property type="match status" value="1"/>
</dbReference>
<keyword evidence="4" id="KW-0378">Hydrolase</keyword>
<comment type="similarity">
    <text evidence="2">Belongs to the metallo-dependent hydrolases superfamily. Adenosine and AMP deaminases family.</text>
</comment>
<keyword evidence="8" id="KW-1185">Reference proteome</keyword>
<sequence length="276" mass="31132">MYEFVGCFIRNSSDLRYVISHVVKQLKAQHIVYAELTIAVADYLEHGMKLPEVMDCLAEAAQQPGIHIQWIVDLGRMQGSQAALDLLNRILTLECEHIAGITLGGSECVPSPQQFTEVYHLAREHGLGVTIHAGETLGPEYIWQTLQVLHVQRIGHGVRVIEDQQLMKELVAQSLPLDICPTSTIWNTMFPTTQAYPLKSLIEAGVPITINTDLPTFFDTTLADEYRYIAMATGIQADTIFEMLKNGFRYAFLPQEEIAAYLYDLEHAWQQLVHSF</sequence>
<evidence type="ECO:0000313" key="7">
    <source>
        <dbReference type="EMBL" id="GAK58605.1"/>
    </source>
</evidence>
<dbReference type="eggNOG" id="COG1816">
    <property type="taxonomic scope" value="Bacteria"/>
</dbReference>
<dbReference type="GO" id="GO:0016814">
    <property type="term" value="F:hydrolase activity, acting on carbon-nitrogen (but not peptide) bonds, in cyclic amidines"/>
    <property type="evidence" value="ECO:0007669"/>
    <property type="project" value="UniProtKB-ARBA"/>
</dbReference>
<organism evidence="7">
    <name type="scientific">Vecturithrix granuli</name>
    <dbReference type="NCBI Taxonomy" id="1499967"/>
    <lineage>
        <taxon>Bacteria</taxon>
        <taxon>Candidatus Moduliflexota</taxon>
        <taxon>Candidatus Vecturitrichia</taxon>
        <taxon>Candidatus Vecturitrichales</taxon>
        <taxon>Candidatus Vecturitrichaceae</taxon>
        <taxon>Candidatus Vecturithrix</taxon>
    </lineage>
</organism>
<accession>A0A081C200</accession>
<dbReference type="GO" id="GO:0046872">
    <property type="term" value="F:metal ion binding"/>
    <property type="evidence" value="ECO:0007669"/>
    <property type="project" value="UniProtKB-KW"/>
</dbReference>
<dbReference type="GO" id="GO:0019239">
    <property type="term" value="F:deaminase activity"/>
    <property type="evidence" value="ECO:0007669"/>
    <property type="project" value="InterPro"/>
</dbReference>
<dbReference type="Proteomes" id="UP000030661">
    <property type="component" value="Unassembled WGS sequence"/>
</dbReference>
<keyword evidence="5" id="KW-0862">Zinc</keyword>
<dbReference type="HOGENOM" id="CLU_039228_7_1_0"/>
<dbReference type="AlphaFoldDB" id="A0A081C200"/>
<dbReference type="InterPro" id="IPR001365">
    <property type="entry name" value="A_deaminase_dom"/>
</dbReference>
<evidence type="ECO:0000256" key="3">
    <source>
        <dbReference type="ARBA" id="ARBA00022723"/>
    </source>
</evidence>
<evidence type="ECO:0000256" key="4">
    <source>
        <dbReference type="ARBA" id="ARBA00022801"/>
    </source>
</evidence>
<reference evidence="7" key="1">
    <citation type="journal article" date="2015" name="PeerJ">
        <title>First genomic representation of candidate bacterial phylum KSB3 points to enhanced environmental sensing as a trigger of wastewater bulking.</title>
        <authorList>
            <person name="Sekiguchi Y."/>
            <person name="Ohashi A."/>
            <person name="Parks D.H."/>
            <person name="Yamauchi T."/>
            <person name="Tyson G.W."/>
            <person name="Hugenholtz P."/>
        </authorList>
    </citation>
    <scope>NUCLEOTIDE SEQUENCE [LARGE SCALE GENOMIC DNA]</scope>
</reference>
<name>A0A081C200_VECG1</name>
<protein>
    <submittedName>
        <fullName evidence="7">Adenosine deaminase</fullName>
    </submittedName>
</protein>
<gene>
    <name evidence="7" type="ORF">U27_05579</name>
</gene>
<evidence type="ECO:0000256" key="1">
    <source>
        <dbReference type="ARBA" id="ARBA00001947"/>
    </source>
</evidence>
<proteinExistence type="inferred from homology"/>
<feature type="domain" description="Adenosine deaminase" evidence="6">
    <location>
        <begin position="6"/>
        <end position="260"/>
    </location>
</feature>
<dbReference type="InterPro" id="IPR032466">
    <property type="entry name" value="Metal_Hydrolase"/>
</dbReference>
<dbReference type="Gene3D" id="3.20.20.140">
    <property type="entry name" value="Metal-dependent hydrolases"/>
    <property type="match status" value="1"/>
</dbReference>
<comment type="cofactor">
    <cofactor evidence="1">
        <name>Zn(2+)</name>
        <dbReference type="ChEBI" id="CHEBI:29105"/>
    </cofactor>
</comment>
<evidence type="ECO:0000259" key="6">
    <source>
        <dbReference type="Pfam" id="PF00962"/>
    </source>
</evidence>
<dbReference type="PANTHER" id="PTHR43114">
    <property type="entry name" value="ADENINE DEAMINASE"/>
    <property type="match status" value="1"/>
</dbReference>
<dbReference type="SUPFAM" id="SSF51556">
    <property type="entry name" value="Metallo-dependent hydrolases"/>
    <property type="match status" value="1"/>
</dbReference>
<dbReference type="InterPro" id="IPR006330">
    <property type="entry name" value="Ado/ade_deaminase"/>
</dbReference>